<dbReference type="SUPFAM" id="SSF53067">
    <property type="entry name" value="Actin-like ATPase domain"/>
    <property type="match status" value="1"/>
</dbReference>
<name>A0A917DWT5_9BACL</name>
<comment type="function">
    <text evidence="1">Transcriptional repressor of xylose-utilizing enzymes.</text>
</comment>
<evidence type="ECO:0000313" key="4">
    <source>
        <dbReference type="EMBL" id="GGD77895.1"/>
    </source>
</evidence>
<dbReference type="InterPro" id="IPR043129">
    <property type="entry name" value="ATPase_NBD"/>
</dbReference>
<dbReference type="GO" id="GO:0042732">
    <property type="term" value="P:D-xylose metabolic process"/>
    <property type="evidence" value="ECO:0007669"/>
    <property type="project" value="UniProtKB-KW"/>
</dbReference>
<comment type="caution">
    <text evidence="4">The sequence shown here is derived from an EMBL/GenBank/DDBJ whole genome shotgun (WGS) entry which is preliminary data.</text>
</comment>
<keyword evidence="5" id="KW-1185">Reference proteome</keyword>
<dbReference type="RefSeq" id="WP_188994190.1">
    <property type="nucleotide sequence ID" value="NZ_BMHP01000003.1"/>
</dbReference>
<accession>A0A917DWT5</accession>
<evidence type="ECO:0000256" key="2">
    <source>
        <dbReference type="ARBA" id="ARBA00006479"/>
    </source>
</evidence>
<protein>
    <submittedName>
        <fullName evidence="4">Transcriptional regulator</fullName>
    </submittedName>
</protein>
<evidence type="ECO:0000256" key="3">
    <source>
        <dbReference type="ARBA" id="ARBA00022629"/>
    </source>
</evidence>
<dbReference type="InterPro" id="IPR036390">
    <property type="entry name" value="WH_DNA-bd_sf"/>
</dbReference>
<dbReference type="PANTHER" id="PTHR18964">
    <property type="entry name" value="ROK (REPRESSOR, ORF, KINASE) FAMILY"/>
    <property type="match status" value="1"/>
</dbReference>
<dbReference type="Gene3D" id="1.10.10.10">
    <property type="entry name" value="Winged helix-like DNA-binding domain superfamily/Winged helix DNA-binding domain"/>
    <property type="match status" value="1"/>
</dbReference>
<comment type="similarity">
    <text evidence="2">Belongs to the ROK (NagC/XylR) family.</text>
</comment>
<evidence type="ECO:0000313" key="5">
    <source>
        <dbReference type="Proteomes" id="UP000612456"/>
    </source>
</evidence>
<dbReference type="AlphaFoldDB" id="A0A917DWT5"/>
<dbReference type="Pfam" id="PF00480">
    <property type="entry name" value="ROK"/>
    <property type="match status" value="1"/>
</dbReference>
<reference evidence="4" key="2">
    <citation type="submission" date="2020-09" db="EMBL/GenBank/DDBJ databases">
        <authorList>
            <person name="Sun Q."/>
            <person name="Zhou Y."/>
        </authorList>
    </citation>
    <scope>NUCLEOTIDE SEQUENCE</scope>
    <source>
        <strain evidence="4">CGMCC 1.15178</strain>
    </source>
</reference>
<dbReference type="Gene3D" id="3.30.420.40">
    <property type="match status" value="2"/>
</dbReference>
<evidence type="ECO:0000256" key="1">
    <source>
        <dbReference type="ARBA" id="ARBA00002486"/>
    </source>
</evidence>
<gene>
    <name evidence="4" type="ORF">GCM10010911_39840</name>
</gene>
<organism evidence="4 5">
    <name type="scientific">Paenibacillus nasutitermitis</name>
    <dbReference type="NCBI Taxonomy" id="1652958"/>
    <lineage>
        <taxon>Bacteria</taxon>
        <taxon>Bacillati</taxon>
        <taxon>Bacillota</taxon>
        <taxon>Bacilli</taxon>
        <taxon>Bacillales</taxon>
        <taxon>Paenibacillaceae</taxon>
        <taxon>Paenibacillus</taxon>
    </lineage>
</organism>
<dbReference type="InterPro" id="IPR000600">
    <property type="entry name" value="ROK"/>
</dbReference>
<dbReference type="Proteomes" id="UP000612456">
    <property type="component" value="Unassembled WGS sequence"/>
</dbReference>
<proteinExistence type="inferred from homology"/>
<dbReference type="PANTHER" id="PTHR18964:SF149">
    <property type="entry name" value="BIFUNCTIONAL UDP-N-ACETYLGLUCOSAMINE 2-EPIMERASE_N-ACETYLMANNOSAMINE KINASE"/>
    <property type="match status" value="1"/>
</dbReference>
<dbReference type="EMBL" id="BMHP01000003">
    <property type="protein sequence ID" value="GGD77895.1"/>
    <property type="molecule type" value="Genomic_DNA"/>
</dbReference>
<reference evidence="4" key="1">
    <citation type="journal article" date="2014" name="Int. J. Syst. Evol. Microbiol.">
        <title>Complete genome sequence of Corynebacterium casei LMG S-19264T (=DSM 44701T), isolated from a smear-ripened cheese.</title>
        <authorList>
            <consortium name="US DOE Joint Genome Institute (JGI-PGF)"/>
            <person name="Walter F."/>
            <person name="Albersmeier A."/>
            <person name="Kalinowski J."/>
            <person name="Ruckert C."/>
        </authorList>
    </citation>
    <scope>NUCLEOTIDE SEQUENCE</scope>
    <source>
        <strain evidence="4">CGMCC 1.15178</strain>
    </source>
</reference>
<dbReference type="InterPro" id="IPR036388">
    <property type="entry name" value="WH-like_DNA-bd_sf"/>
</dbReference>
<dbReference type="SUPFAM" id="SSF46785">
    <property type="entry name" value="Winged helix' DNA-binding domain"/>
    <property type="match status" value="1"/>
</dbReference>
<keyword evidence="3" id="KW-0119">Carbohydrate metabolism</keyword>
<dbReference type="CDD" id="cd24076">
    <property type="entry name" value="ASKHA_ATPase_ROK_BsXylR-like"/>
    <property type="match status" value="1"/>
</dbReference>
<sequence length="403" mass="43929">MRKLTLQHSDLSKVNRATVLNLIRMNNQISRADIVKKTKLAGPSVSRIVQDLINEGLVGEKGVGESIGGRKPILLTFRPDGRMVMGMDIRPHLIHGIICNLDGDVVCEGDYPIHARMSPQEVIDSIIEHAEALLRKSKTARRDLAGIGLSIPGLVDHQTFKVRFSPPTGWRNLSLQQPLSDHFGVPVMVDNTVEVMTLAEKYMGSEASQMTNNLVFLYFGAGVGAGVINNGLLFRGSRYSGMEVGHTTIDLHGPQCRCGNYGCLEAMTSERAFLGKVNVHLANLNIDPVQTIAEVAALIEERKVDLQPVFQEMSVYLGVGIANMINLFNPDVIVLGGWPSELGQYVMDQAKQVGLSRSLEGMSEGVELLASSIGERSVILGAASLIIQMFFTGELASIVRERV</sequence>
<keyword evidence="3" id="KW-0859">Xylose metabolism</keyword>